<reference evidence="10 11" key="1">
    <citation type="journal article" date="2009" name="Stand. Genomic Sci.">
        <title>Complete genome sequence of Pirellula staleyi type strain (ATCC 27377).</title>
        <authorList>
            <person name="Clum A."/>
            <person name="Tindall B.J."/>
            <person name="Sikorski J."/>
            <person name="Ivanova N."/>
            <person name="Mavrommatis K."/>
            <person name="Lucas S."/>
            <person name="Glavina del Rio T."/>
            <person name="Nolan M."/>
            <person name="Chen F."/>
            <person name="Tice H."/>
            <person name="Pitluck S."/>
            <person name="Cheng J.F."/>
            <person name="Chertkov O."/>
            <person name="Brettin T."/>
            <person name="Han C."/>
            <person name="Detter J.C."/>
            <person name="Kuske C."/>
            <person name="Bruce D."/>
            <person name="Goodwin L."/>
            <person name="Ovchinikova G."/>
            <person name="Pati A."/>
            <person name="Mikhailova N."/>
            <person name="Chen A."/>
            <person name="Palaniappan K."/>
            <person name="Land M."/>
            <person name="Hauser L."/>
            <person name="Chang Y.J."/>
            <person name="Jeffries C.D."/>
            <person name="Chain P."/>
            <person name="Rohde M."/>
            <person name="Goker M."/>
            <person name="Bristow J."/>
            <person name="Eisen J.A."/>
            <person name="Markowitz V."/>
            <person name="Hugenholtz P."/>
            <person name="Kyrpides N.C."/>
            <person name="Klenk H.P."/>
            <person name="Lapidus A."/>
        </authorList>
    </citation>
    <scope>NUCLEOTIDE SEQUENCE [LARGE SCALE GENOMIC DNA]</scope>
    <source>
        <strain evidence="11">ATCC 27377 / DSM 6068 / ICPB 4128</strain>
    </source>
</reference>
<comment type="catalytic activity">
    <reaction evidence="4 5">
        <text>[protein]-L-glutamate 5-O-methyl ester + H2O = L-glutamyl-[protein] + methanol + H(+)</text>
        <dbReference type="Rhea" id="RHEA:23236"/>
        <dbReference type="Rhea" id="RHEA-COMP:10208"/>
        <dbReference type="Rhea" id="RHEA-COMP:10311"/>
        <dbReference type="ChEBI" id="CHEBI:15377"/>
        <dbReference type="ChEBI" id="CHEBI:15378"/>
        <dbReference type="ChEBI" id="CHEBI:17790"/>
        <dbReference type="ChEBI" id="CHEBI:29973"/>
        <dbReference type="ChEBI" id="CHEBI:82795"/>
        <dbReference type="EC" id="3.1.1.61"/>
    </reaction>
</comment>
<feature type="domain" description="CheB-type methylesterase" evidence="9">
    <location>
        <begin position="192"/>
        <end position="384"/>
    </location>
</feature>
<evidence type="ECO:0000256" key="2">
    <source>
        <dbReference type="ARBA" id="ARBA00022500"/>
    </source>
</evidence>
<evidence type="ECO:0000256" key="3">
    <source>
        <dbReference type="ARBA" id="ARBA00022801"/>
    </source>
</evidence>
<name>D2R2Y2_PIRSD</name>
<protein>
    <recommendedName>
        <fullName evidence="5">Protein-glutamate methylesterase/protein-glutamine glutaminase</fullName>
        <ecNumber evidence="5">3.1.1.61</ecNumber>
        <ecNumber evidence="5">3.5.1.44</ecNumber>
    </recommendedName>
</protein>
<sequence length="392" mass="42100">MDESIPPQAPHFADALPRKLTVPTSSIRVLVIDDSPLMRALITDAINAQPGIEVCGQAEDGEKGLVLFEKLMPDVVTLDIQMPKMDGLETLTAILAKRSVPVIMVSSLTQLGADVTLEALDRGAIDYVAKPDGQRAADQLLRDELIRKIRNVAGADLKKILEIRARRARMRQMRTPLSVLAPTSVAMPQTAPYLTDKLIAIGISTGGPPALAGMFMNLTTPLPPIVIVQHMPPHFTKSLASRLNGLGLIRCKEAETGDVLQPNTAYLAPGGHHLKIQKNVRGGKLLVCDGDPVSGHRPSVDVMMQSAAEVYGRRAIGVIMTGMGRDGSDGCRAIRTAGGYVLGQDEATSDVYGMNRVAFIEGNVDRQFGLDDAAEVIQSQVKKLWAPQKVGV</sequence>
<comment type="domain">
    <text evidence="5">Contains a C-terminal catalytic domain, and an N-terminal region which modulates catalytic activity.</text>
</comment>
<dbReference type="PROSITE" id="PS50122">
    <property type="entry name" value="CHEB"/>
    <property type="match status" value="1"/>
</dbReference>
<evidence type="ECO:0000256" key="6">
    <source>
        <dbReference type="PROSITE-ProRule" id="PRU00050"/>
    </source>
</evidence>
<feature type="active site" evidence="5 6">
    <location>
        <position position="230"/>
    </location>
</feature>
<proteinExistence type="inferred from homology"/>
<dbReference type="CDD" id="cd16432">
    <property type="entry name" value="CheB_Rec"/>
    <property type="match status" value="1"/>
</dbReference>
<dbReference type="AlphaFoldDB" id="D2R2Y2"/>
<feature type="active site" evidence="5 6">
    <location>
        <position position="326"/>
    </location>
</feature>
<evidence type="ECO:0000256" key="1">
    <source>
        <dbReference type="ARBA" id="ARBA00022490"/>
    </source>
</evidence>
<dbReference type="InterPro" id="IPR011006">
    <property type="entry name" value="CheY-like_superfamily"/>
</dbReference>
<feature type="domain" description="Response regulatory" evidence="8">
    <location>
        <begin position="28"/>
        <end position="145"/>
    </location>
</feature>
<comment type="function">
    <text evidence="5">Involved in chemotaxis. Part of a chemotaxis signal transduction system that modulates chemotaxis in response to various stimuli. Catalyzes the demethylation of specific methylglutamate residues introduced into the chemoreceptors (methyl-accepting chemotaxis proteins or MCP) by CheR. Also mediates the irreversible deamidation of specific glutamine residues to glutamic acid.</text>
</comment>
<dbReference type="InterPro" id="IPR001789">
    <property type="entry name" value="Sig_transdc_resp-reg_receiver"/>
</dbReference>
<keyword evidence="11" id="KW-1185">Reference proteome</keyword>
<keyword evidence="5 7" id="KW-0597">Phosphoprotein</keyword>
<evidence type="ECO:0000256" key="5">
    <source>
        <dbReference type="HAMAP-Rule" id="MF_00099"/>
    </source>
</evidence>
<keyword evidence="2 5" id="KW-0145">Chemotaxis</keyword>
<dbReference type="PANTHER" id="PTHR42872:SF6">
    <property type="entry name" value="PROTEIN-GLUTAMATE METHYLESTERASE_PROTEIN-GLUTAMINE GLUTAMINASE"/>
    <property type="match status" value="1"/>
</dbReference>
<dbReference type="GO" id="GO:0000156">
    <property type="term" value="F:phosphorelay response regulator activity"/>
    <property type="evidence" value="ECO:0007669"/>
    <property type="project" value="InterPro"/>
</dbReference>
<evidence type="ECO:0000256" key="4">
    <source>
        <dbReference type="ARBA" id="ARBA00048267"/>
    </source>
</evidence>
<keyword evidence="1 5" id="KW-0963">Cytoplasm</keyword>
<evidence type="ECO:0000259" key="9">
    <source>
        <dbReference type="PROSITE" id="PS50122"/>
    </source>
</evidence>
<dbReference type="PIRSF" id="PIRSF000876">
    <property type="entry name" value="RR_chemtxs_CheB"/>
    <property type="match status" value="1"/>
</dbReference>
<dbReference type="PANTHER" id="PTHR42872">
    <property type="entry name" value="PROTEIN-GLUTAMATE METHYLESTERASE/PROTEIN-GLUTAMINE GLUTAMINASE"/>
    <property type="match status" value="1"/>
</dbReference>
<evidence type="ECO:0000313" key="11">
    <source>
        <dbReference type="Proteomes" id="UP000001887"/>
    </source>
</evidence>
<comment type="subcellular location">
    <subcellularLocation>
        <location evidence="5">Cytoplasm</location>
    </subcellularLocation>
</comment>
<comment type="catalytic activity">
    <reaction evidence="5">
        <text>L-glutaminyl-[protein] + H2O = L-glutamyl-[protein] + NH4(+)</text>
        <dbReference type="Rhea" id="RHEA:16441"/>
        <dbReference type="Rhea" id="RHEA-COMP:10207"/>
        <dbReference type="Rhea" id="RHEA-COMP:10208"/>
        <dbReference type="ChEBI" id="CHEBI:15377"/>
        <dbReference type="ChEBI" id="CHEBI:28938"/>
        <dbReference type="ChEBI" id="CHEBI:29973"/>
        <dbReference type="ChEBI" id="CHEBI:30011"/>
        <dbReference type="EC" id="3.5.1.44"/>
    </reaction>
</comment>
<dbReference type="SUPFAM" id="SSF52738">
    <property type="entry name" value="Methylesterase CheB, C-terminal domain"/>
    <property type="match status" value="1"/>
</dbReference>
<dbReference type="GO" id="GO:0050568">
    <property type="term" value="F:protein-glutamine glutaminase activity"/>
    <property type="evidence" value="ECO:0007669"/>
    <property type="project" value="UniProtKB-UniRule"/>
</dbReference>
<feature type="active site" evidence="5 6">
    <location>
        <position position="204"/>
    </location>
</feature>
<dbReference type="SMART" id="SM00448">
    <property type="entry name" value="REC"/>
    <property type="match status" value="1"/>
</dbReference>
<dbReference type="PROSITE" id="PS50110">
    <property type="entry name" value="RESPONSE_REGULATORY"/>
    <property type="match status" value="1"/>
</dbReference>
<gene>
    <name evidence="5" type="primary">cheB</name>
    <name evidence="10" type="ordered locus">Psta_4062</name>
</gene>
<evidence type="ECO:0000259" key="8">
    <source>
        <dbReference type="PROSITE" id="PS50110"/>
    </source>
</evidence>
<dbReference type="EMBL" id="CP001848">
    <property type="protein sequence ID" value="ADB18715.1"/>
    <property type="molecule type" value="Genomic_DNA"/>
</dbReference>
<dbReference type="Proteomes" id="UP000001887">
    <property type="component" value="Chromosome"/>
</dbReference>
<dbReference type="InterPro" id="IPR000673">
    <property type="entry name" value="Sig_transdc_resp-reg_Me-estase"/>
</dbReference>
<dbReference type="InterPro" id="IPR008248">
    <property type="entry name" value="CheB-like"/>
</dbReference>
<dbReference type="STRING" id="530564.Psta_4062"/>
<dbReference type="eggNOG" id="COG2201">
    <property type="taxonomic scope" value="Bacteria"/>
</dbReference>
<dbReference type="EC" id="3.5.1.44" evidence="5"/>
<comment type="PTM">
    <text evidence="5">Phosphorylated by CheA. Phosphorylation of the N-terminal regulatory domain activates the methylesterase activity.</text>
</comment>
<dbReference type="Gene3D" id="3.40.50.2300">
    <property type="match status" value="1"/>
</dbReference>
<dbReference type="Gene3D" id="3.40.50.180">
    <property type="entry name" value="Methylesterase CheB, C-terminal domain"/>
    <property type="match status" value="1"/>
</dbReference>
<dbReference type="GO" id="GO:0005737">
    <property type="term" value="C:cytoplasm"/>
    <property type="evidence" value="ECO:0007669"/>
    <property type="project" value="UniProtKB-SubCell"/>
</dbReference>
<dbReference type="Pfam" id="PF01339">
    <property type="entry name" value="CheB_methylest"/>
    <property type="match status" value="1"/>
</dbReference>
<dbReference type="CDD" id="cd17541">
    <property type="entry name" value="REC_CheB-like"/>
    <property type="match status" value="1"/>
</dbReference>
<dbReference type="NCBIfam" id="NF001965">
    <property type="entry name" value="PRK00742.1"/>
    <property type="match status" value="1"/>
</dbReference>
<dbReference type="HOGENOM" id="CLU_000445_51_0_0"/>
<dbReference type="OrthoDB" id="9793421at2"/>
<keyword evidence="3 5" id="KW-0378">Hydrolase</keyword>
<dbReference type="EC" id="3.1.1.61" evidence="5"/>
<dbReference type="SUPFAM" id="SSF52172">
    <property type="entry name" value="CheY-like"/>
    <property type="match status" value="1"/>
</dbReference>
<dbReference type="Pfam" id="PF00072">
    <property type="entry name" value="Response_reg"/>
    <property type="match status" value="1"/>
</dbReference>
<evidence type="ECO:0000313" key="10">
    <source>
        <dbReference type="EMBL" id="ADB18715.1"/>
    </source>
</evidence>
<evidence type="ECO:0000256" key="7">
    <source>
        <dbReference type="PROSITE-ProRule" id="PRU00169"/>
    </source>
</evidence>
<accession>D2R2Y2</accession>
<dbReference type="GO" id="GO:0008984">
    <property type="term" value="F:protein-glutamate methylesterase activity"/>
    <property type="evidence" value="ECO:0007669"/>
    <property type="project" value="UniProtKB-UniRule"/>
</dbReference>
<dbReference type="GO" id="GO:0006935">
    <property type="term" value="P:chemotaxis"/>
    <property type="evidence" value="ECO:0007669"/>
    <property type="project" value="UniProtKB-UniRule"/>
</dbReference>
<comment type="similarity">
    <text evidence="5">Belongs to the CheB family.</text>
</comment>
<organism evidence="10 11">
    <name type="scientific">Pirellula staleyi (strain ATCC 27377 / DSM 6068 / ICPB 4128)</name>
    <name type="common">Pirella staleyi</name>
    <dbReference type="NCBI Taxonomy" id="530564"/>
    <lineage>
        <taxon>Bacteria</taxon>
        <taxon>Pseudomonadati</taxon>
        <taxon>Planctomycetota</taxon>
        <taxon>Planctomycetia</taxon>
        <taxon>Pirellulales</taxon>
        <taxon>Pirellulaceae</taxon>
        <taxon>Pirellula</taxon>
    </lineage>
</organism>
<feature type="modified residue" description="4-aspartylphosphate" evidence="5 7">
    <location>
        <position position="79"/>
    </location>
</feature>
<dbReference type="InterPro" id="IPR035909">
    <property type="entry name" value="CheB_C"/>
</dbReference>
<dbReference type="HAMAP" id="MF_00099">
    <property type="entry name" value="CheB_chemtxs"/>
    <property type="match status" value="1"/>
</dbReference>
<dbReference type="KEGG" id="psl:Psta_4062"/>